<dbReference type="Proteomes" id="UP000219338">
    <property type="component" value="Unassembled WGS sequence"/>
</dbReference>
<dbReference type="AlphaFoldDB" id="A0A284QWN8"/>
<proteinExistence type="predicted"/>
<evidence type="ECO:0000313" key="1">
    <source>
        <dbReference type="EMBL" id="SJL00864.1"/>
    </source>
</evidence>
<accession>A0A284QWN8</accession>
<organism evidence="1 2">
    <name type="scientific">Armillaria ostoyae</name>
    <name type="common">Armillaria root rot fungus</name>
    <dbReference type="NCBI Taxonomy" id="47428"/>
    <lineage>
        <taxon>Eukaryota</taxon>
        <taxon>Fungi</taxon>
        <taxon>Dikarya</taxon>
        <taxon>Basidiomycota</taxon>
        <taxon>Agaricomycotina</taxon>
        <taxon>Agaricomycetes</taxon>
        <taxon>Agaricomycetidae</taxon>
        <taxon>Agaricales</taxon>
        <taxon>Marasmiineae</taxon>
        <taxon>Physalacriaceae</taxon>
        <taxon>Armillaria</taxon>
    </lineage>
</organism>
<evidence type="ECO:0000313" key="2">
    <source>
        <dbReference type="Proteomes" id="UP000219338"/>
    </source>
</evidence>
<reference evidence="2" key="1">
    <citation type="journal article" date="2017" name="Nat. Ecol. Evol.">
        <title>Genome expansion and lineage-specific genetic innovations in the forest pathogenic fungi Armillaria.</title>
        <authorList>
            <person name="Sipos G."/>
            <person name="Prasanna A.N."/>
            <person name="Walter M.C."/>
            <person name="O'Connor E."/>
            <person name="Balint B."/>
            <person name="Krizsan K."/>
            <person name="Kiss B."/>
            <person name="Hess J."/>
            <person name="Varga T."/>
            <person name="Slot J."/>
            <person name="Riley R."/>
            <person name="Boka B."/>
            <person name="Rigling D."/>
            <person name="Barry K."/>
            <person name="Lee J."/>
            <person name="Mihaltcheva S."/>
            <person name="LaButti K."/>
            <person name="Lipzen A."/>
            <person name="Waldron R."/>
            <person name="Moloney N.M."/>
            <person name="Sperisen C."/>
            <person name="Kredics L."/>
            <person name="Vagvoelgyi C."/>
            <person name="Patrignani A."/>
            <person name="Fitzpatrick D."/>
            <person name="Nagy I."/>
            <person name="Doyle S."/>
            <person name="Anderson J.B."/>
            <person name="Grigoriev I.V."/>
            <person name="Gueldener U."/>
            <person name="Muensterkoetter M."/>
            <person name="Nagy L.G."/>
        </authorList>
    </citation>
    <scope>NUCLEOTIDE SEQUENCE [LARGE SCALE GENOMIC DNA]</scope>
    <source>
        <strain evidence="2">C18/9</strain>
    </source>
</reference>
<name>A0A284QWN8_ARMOS</name>
<sequence>MRQPVDCGRLYTCWNFYRAALEAENRSSLNLASQHVYGMYHTRIFLHKSTKLRLPITGKTTTRPFATPHASVDHRIARPSSRPQMLQFETANPNFTLHTTTLPFPQAEFLLKFRYVLLLFS</sequence>
<keyword evidence="2" id="KW-1185">Reference proteome</keyword>
<protein>
    <submittedName>
        <fullName evidence="1">Uncharacterized protein</fullName>
    </submittedName>
</protein>
<gene>
    <name evidence="1" type="ORF">ARMOST_04178</name>
</gene>
<dbReference type="EMBL" id="FUEG01000002">
    <property type="protein sequence ID" value="SJL00864.1"/>
    <property type="molecule type" value="Genomic_DNA"/>
</dbReference>